<dbReference type="EC" id="6.3.4.21" evidence="5 16"/>
<dbReference type="Pfam" id="PF17956">
    <property type="entry name" value="NAPRTase_C"/>
    <property type="match status" value="1"/>
</dbReference>
<evidence type="ECO:0000259" key="17">
    <source>
        <dbReference type="Pfam" id="PF04095"/>
    </source>
</evidence>
<keyword evidence="13" id="KW-0464">Manganese</keyword>
<dbReference type="InterPro" id="IPR041619">
    <property type="entry name" value="NAPRTase_C"/>
</dbReference>
<evidence type="ECO:0000256" key="12">
    <source>
        <dbReference type="ARBA" id="ARBA00022842"/>
    </source>
</evidence>
<sequence>MGAALHERQWELSKPTNPMITALFSDLYQFTMAYAYWKANKHLERAVFDLYFRKNPFGGEYTIFAGLEECIRFASAFHFDDSDVTFLENSMPSTCEGEFFKYLKSVDCSDVEIYAIPEGSVVFPRIPLIRVEGPLLIAQLLETAFLNLVNYASLVTTNASRHRQVAGSDKMLLEFGLRRAQGPDGGISASKYCYMGGFDGTSNVDAGRRFGIPVRGTHSHAFVSSFMGIEDITERSLHHIDGDDKCYDFVALAQDWLSRLQATDSFRGRFMDTNHSELAAFASYALSFPTKFQALVDTFDVLRSGVPNFCAVALALHELGYKALGIRLDSGDLAYLSKECRKIFTIIEKEFNIPGFHSLVITVSNDINEATLEALNKQGHEIDAFGIGTHLVTCSSQPALGCVYKLVEIKKKPRMKLSEDIEKVTIPCKKEVYRLYGIEGVALVDIMQGMDEPAPKVNERILCRHPYIESKRAYIVPTKVEKLYKCYWAGNSVIAAEPLPSLEDVRSRCKSQLMAMRPDHLRALNPTPYKVSVSRNLYDFIHCLWLDEAPIGELH</sequence>
<protein>
    <recommendedName>
        <fullName evidence="5 16">Nicotinate phosphoribosyltransferase</fullName>
        <ecNumber evidence="5 16">6.3.4.21</ecNumber>
    </recommendedName>
</protein>
<comment type="function">
    <text evidence="14">Catalyzes the first step in the biosynthesis of NAD from nicotinic acid, the ATP-dependent synthesis of beta-nicotinate D-ribonucleotide from nicotinate and 5-phospho-D-ribose 1-phosphate. Helps prevent cellular oxidative stress via its role in NAD biosynthesis.</text>
</comment>
<evidence type="ECO:0000256" key="3">
    <source>
        <dbReference type="ARBA" id="ARBA00004952"/>
    </source>
</evidence>
<evidence type="ECO:0000256" key="15">
    <source>
        <dbReference type="ARBA" id="ARBA00048668"/>
    </source>
</evidence>
<dbReference type="GO" id="GO:0005829">
    <property type="term" value="C:cytosol"/>
    <property type="evidence" value="ECO:0007669"/>
    <property type="project" value="TreeGrafter"/>
</dbReference>
<comment type="catalytic activity">
    <reaction evidence="15 16">
        <text>5-phospho-alpha-D-ribose 1-diphosphate + nicotinate + ATP + H2O = nicotinate beta-D-ribonucleotide + ADP + phosphate + diphosphate</text>
        <dbReference type="Rhea" id="RHEA:36163"/>
        <dbReference type="ChEBI" id="CHEBI:15377"/>
        <dbReference type="ChEBI" id="CHEBI:30616"/>
        <dbReference type="ChEBI" id="CHEBI:32544"/>
        <dbReference type="ChEBI" id="CHEBI:33019"/>
        <dbReference type="ChEBI" id="CHEBI:43474"/>
        <dbReference type="ChEBI" id="CHEBI:57502"/>
        <dbReference type="ChEBI" id="CHEBI:58017"/>
        <dbReference type="ChEBI" id="CHEBI:456216"/>
        <dbReference type="EC" id="6.3.4.21"/>
    </reaction>
</comment>
<reference evidence="20" key="1">
    <citation type="submission" date="2021-08" db="EMBL/GenBank/DDBJ databases">
        <title>WGS assembly of Ceratopteris richardii.</title>
        <authorList>
            <person name="Marchant D.B."/>
            <person name="Chen G."/>
            <person name="Jenkins J."/>
            <person name="Shu S."/>
            <person name="Leebens-Mack J."/>
            <person name="Grimwood J."/>
            <person name="Schmutz J."/>
            <person name="Soltis P."/>
            <person name="Soltis D."/>
            <person name="Chen Z.-H."/>
        </authorList>
    </citation>
    <scope>NUCLEOTIDE SEQUENCE</scope>
    <source>
        <strain evidence="20">Whitten #5841</strain>
        <tissue evidence="20">Leaf</tissue>
    </source>
</reference>
<dbReference type="CDD" id="cd01570">
    <property type="entry name" value="NAPRTase_A"/>
    <property type="match status" value="1"/>
</dbReference>
<dbReference type="Pfam" id="PF17767">
    <property type="entry name" value="NAPRTase_N"/>
    <property type="match status" value="1"/>
</dbReference>
<keyword evidence="21" id="KW-1185">Reference proteome</keyword>
<evidence type="ECO:0000256" key="1">
    <source>
        <dbReference type="ARBA" id="ARBA00001936"/>
    </source>
</evidence>
<evidence type="ECO:0000313" key="20">
    <source>
        <dbReference type="EMBL" id="KAH7434962.1"/>
    </source>
</evidence>
<evidence type="ECO:0000256" key="14">
    <source>
        <dbReference type="ARBA" id="ARBA00023426"/>
    </source>
</evidence>
<keyword evidence="8 16" id="KW-0662">Pyridine nucleotide biosynthesis</keyword>
<accession>A0A8T2UHK2</accession>
<dbReference type="AlphaFoldDB" id="A0A8T2UHK2"/>
<dbReference type="NCBIfam" id="TIGR01513">
    <property type="entry name" value="NAPRTase_put"/>
    <property type="match status" value="1"/>
</dbReference>
<evidence type="ECO:0000313" key="21">
    <source>
        <dbReference type="Proteomes" id="UP000825935"/>
    </source>
</evidence>
<dbReference type="GO" id="GO:0016757">
    <property type="term" value="F:glycosyltransferase activity"/>
    <property type="evidence" value="ECO:0007669"/>
    <property type="project" value="UniProtKB-KW"/>
</dbReference>
<dbReference type="PANTHER" id="PTHR11098">
    <property type="entry name" value="NICOTINATE PHOSPHORIBOSYLTRANSFERASE"/>
    <property type="match status" value="1"/>
</dbReference>
<comment type="cofactor">
    <cofactor evidence="1">
        <name>Mn(2+)</name>
        <dbReference type="ChEBI" id="CHEBI:29035"/>
    </cofactor>
</comment>
<dbReference type="SUPFAM" id="SSF54675">
    <property type="entry name" value="Nicotinate/Quinolinate PRTase N-terminal domain-like"/>
    <property type="match status" value="1"/>
</dbReference>
<dbReference type="PANTHER" id="PTHR11098:SF1">
    <property type="entry name" value="NICOTINATE PHOSPHORIBOSYLTRANSFERASE"/>
    <property type="match status" value="1"/>
</dbReference>
<comment type="similarity">
    <text evidence="4 16">Belongs to the NAPRTase family.</text>
</comment>
<evidence type="ECO:0000256" key="8">
    <source>
        <dbReference type="ARBA" id="ARBA00022642"/>
    </source>
</evidence>
<dbReference type="FunFam" id="3.20.140.10:FF:000002">
    <property type="entry name" value="Nicotinate phosphoribosyltransferase"/>
    <property type="match status" value="1"/>
</dbReference>
<dbReference type="InterPro" id="IPR007229">
    <property type="entry name" value="Nic_PRibTrfase-Fam"/>
</dbReference>
<evidence type="ECO:0000256" key="16">
    <source>
        <dbReference type="RuleBase" id="RU365100"/>
    </source>
</evidence>
<evidence type="ECO:0000256" key="11">
    <source>
        <dbReference type="ARBA" id="ARBA00022723"/>
    </source>
</evidence>
<comment type="PTM">
    <text evidence="16">Transiently phosphorylated on a His residue during the reaction cycle. Phosphorylation strongly increases the affinity for substrates and increases the rate of nicotinate D-ribonucleotide production. Dephosphorylation regenerates the low-affinity form of the enzyme, leading to product release.</text>
</comment>
<dbReference type="InterPro" id="IPR040727">
    <property type="entry name" value="NAPRTase_N"/>
</dbReference>
<dbReference type="InterPro" id="IPR013785">
    <property type="entry name" value="Aldolase_TIM"/>
</dbReference>
<evidence type="ECO:0000259" key="18">
    <source>
        <dbReference type="Pfam" id="PF17767"/>
    </source>
</evidence>
<keyword evidence="9" id="KW-0328">Glycosyltransferase</keyword>
<dbReference type="InterPro" id="IPR041525">
    <property type="entry name" value="N/Namide_PRibTrfase"/>
</dbReference>
<dbReference type="InterPro" id="IPR006405">
    <property type="entry name" value="Nic_PRibTrfase_pncB"/>
</dbReference>
<evidence type="ECO:0000256" key="10">
    <source>
        <dbReference type="ARBA" id="ARBA00022679"/>
    </source>
</evidence>
<evidence type="ECO:0000256" key="7">
    <source>
        <dbReference type="ARBA" id="ARBA00022598"/>
    </source>
</evidence>
<evidence type="ECO:0000256" key="4">
    <source>
        <dbReference type="ARBA" id="ARBA00010897"/>
    </source>
</evidence>
<keyword evidence="7 16" id="KW-0436">Ligase</keyword>
<dbReference type="GO" id="GO:0046872">
    <property type="term" value="F:metal ion binding"/>
    <property type="evidence" value="ECO:0007669"/>
    <property type="project" value="UniProtKB-KW"/>
</dbReference>
<feature type="domain" description="Nicotinate phosphoribosyltransferase N-terminal" evidence="18">
    <location>
        <begin position="23"/>
        <end position="150"/>
    </location>
</feature>
<dbReference type="Proteomes" id="UP000825935">
    <property type="component" value="Chromosome 6"/>
</dbReference>
<keyword evidence="12" id="KW-0460">Magnesium</keyword>
<feature type="domain" description="Nicotinate/nicotinamide phosphoribosyltransferase" evidence="17">
    <location>
        <begin position="324"/>
        <end position="425"/>
    </location>
</feature>
<evidence type="ECO:0000256" key="2">
    <source>
        <dbReference type="ARBA" id="ARBA00001946"/>
    </source>
</evidence>
<organism evidence="20 21">
    <name type="scientific">Ceratopteris richardii</name>
    <name type="common">Triangle waterfern</name>
    <dbReference type="NCBI Taxonomy" id="49495"/>
    <lineage>
        <taxon>Eukaryota</taxon>
        <taxon>Viridiplantae</taxon>
        <taxon>Streptophyta</taxon>
        <taxon>Embryophyta</taxon>
        <taxon>Tracheophyta</taxon>
        <taxon>Polypodiopsida</taxon>
        <taxon>Polypodiidae</taxon>
        <taxon>Polypodiales</taxon>
        <taxon>Pteridineae</taxon>
        <taxon>Pteridaceae</taxon>
        <taxon>Parkerioideae</taxon>
        <taxon>Ceratopteris</taxon>
    </lineage>
</organism>
<dbReference type="Gene3D" id="3.20.20.70">
    <property type="entry name" value="Aldolase class I"/>
    <property type="match status" value="1"/>
</dbReference>
<feature type="domain" description="Nicotinate phosphoribosyltransferase C-terminal" evidence="19">
    <location>
        <begin position="429"/>
        <end position="540"/>
    </location>
</feature>
<dbReference type="OMA" id="HERQWEL"/>
<evidence type="ECO:0000256" key="6">
    <source>
        <dbReference type="ARBA" id="ARBA00022553"/>
    </source>
</evidence>
<comment type="cofactor">
    <cofactor evidence="2">
        <name>Mg(2+)</name>
        <dbReference type="ChEBI" id="CHEBI:18420"/>
    </cofactor>
</comment>
<gene>
    <name evidence="20" type="ORF">KP509_06G042600</name>
</gene>
<dbReference type="FunFam" id="3.20.140.10:FF:000006">
    <property type="entry name" value="Nicotinate phosphoribosyltransferase"/>
    <property type="match status" value="1"/>
</dbReference>
<comment type="pathway">
    <text evidence="3 16">Cofactor biosynthesis; NAD(+) biosynthesis; nicotinate D-ribonucleotide from nicotinate: step 1/1.</text>
</comment>
<dbReference type="GO" id="GO:0004516">
    <property type="term" value="F:nicotinate phosphoribosyltransferase activity"/>
    <property type="evidence" value="ECO:0007669"/>
    <property type="project" value="UniProtKB-UniRule"/>
</dbReference>
<evidence type="ECO:0000256" key="13">
    <source>
        <dbReference type="ARBA" id="ARBA00023211"/>
    </source>
</evidence>
<comment type="caution">
    <text evidence="20">The sequence shown here is derived from an EMBL/GenBank/DDBJ whole genome shotgun (WGS) entry which is preliminary data.</text>
</comment>
<dbReference type="GO" id="GO:0034355">
    <property type="term" value="P:NAD+ biosynthetic process via the salvage pathway"/>
    <property type="evidence" value="ECO:0007669"/>
    <property type="project" value="TreeGrafter"/>
</dbReference>
<dbReference type="Gene3D" id="3.20.140.10">
    <property type="entry name" value="nicotinate phosphoribosyltransferase"/>
    <property type="match status" value="2"/>
</dbReference>
<evidence type="ECO:0000259" key="19">
    <source>
        <dbReference type="Pfam" id="PF17956"/>
    </source>
</evidence>
<evidence type="ECO:0000256" key="9">
    <source>
        <dbReference type="ARBA" id="ARBA00022676"/>
    </source>
</evidence>
<dbReference type="Pfam" id="PF04095">
    <property type="entry name" value="NAPRTase"/>
    <property type="match status" value="1"/>
</dbReference>
<evidence type="ECO:0000256" key="5">
    <source>
        <dbReference type="ARBA" id="ARBA00013236"/>
    </source>
</evidence>
<proteinExistence type="inferred from homology"/>
<keyword evidence="11" id="KW-0479">Metal-binding</keyword>
<dbReference type="PIRSF" id="PIRSF000484">
    <property type="entry name" value="NAPRT"/>
    <property type="match status" value="1"/>
</dbReference>
<dbReference type="OrthoDB" id="193380at2759"/>
<dbReference type="FunFam" id="3.20.20.70:FF:000155">
    <property type="entry name" value="Nicotinate phosphoribosyltransferase"/>
    <property type="match status" value="1"/>
</dbReference>
<keyword evidence="10 16" id="KW-0808">Transferase</keyword>
<dbReference type="FunFam" id="3.20.20.70:FF:000227">
    <property type="entry name" value="Nicotinate phosphoribosyltransferase"/>
    <property type="match status" value="1"/>
</dbReference>
<dbReference type="EMBL" id="CM035411">
    <property type="protein sequence ID" value="KAH7434962.1"/>
    <property type="molecule type" value="Genomic_DNA"/>
</dbReference>
<keyword evidence="6" id="KW-0597">Phosphoprotein</keyword>
<name>A0A8T2UHK2_CERRI</name>
<dbReference type="InterPro" id="IPR036068">
    <property type="entry name" value="Nicotinate_pribotase-like_C"/>
</dbReference>
<dbReference type="SUPFAM" id="SSF51690">
    <property type="entry name" value="Nicotinate/Quinolinate PRTase C-terminal domain-like"/>
    <property type="match status" value="1"/>
</dbReference>